<evidence type="ECO:0000256" key="1">
    <source>
        <dbReference type="SAM" id="MobiDB-lite"/>
    </source>
</evidence>
<organism evidence="2">
    <name type="scientific">marine sediment metagenome</name>
    <dbReference type="NCBI Taxonomy" id="412755"/>
    <lineage>
        <taxon>unclassified sequences</taxon>
        <taxon>metagenomes</taxon>
        <taxon>ecological metagenomes</taxon>
    </lineage>
</organism>
<comment type="caution">
    <text evidence="2">The sequence shown here is derived from an EMBL/GenBank/DDBJ whole genome shotgun (WGS) entry which is preliminary data.</text>
</comment>
<feature type="compositionally biased region" description="Basic and acidic residues" evidence="1">
    <location>
        <begin position="120"/>
        <end position="145"/>
    </location>
</feature>
<feature type="compositionally biased region" description="Low complexity" evidence="1">
    <location>
        <begin position="40"/>
        <end position="50"/>
    </location>
</feature>
<proteinExistence type="predicted"/>
<dbReference type="EMBL" id="BART01026446">
    <property type="protein sequence ID" value="GAG96997.1"/>
    <property type="molecule type" value="Genomic_DNA"/>
</dbReference>
<evidence type="ECO:0000313" key="2">
    <source>
        <dbReference type="EMBL" id="GAG96997.1"/>
    </source>
</evidence>
<dbReference type="AlphaFoldDB" id="X1CVN0"/>
<feature type="region of interest" description="Disordered" evidence="1">
    <location>
        <begin position="31"/>
        <end position="145"/>
    </location>
</feature>
<feature type="compositionally biased region" description="Basic and acidic residues" evidence="1">
    <location>
        <begin position="95"/>
        <end position="107"/>
    </location>
</feature>
<name>X1CVN0_9ZZZZ</name>
<accession>X1CVN0</accession>
<gene>
    <name evidence="2" type="ORF">S01H4_47172</name>
</gene>
<feature type="non-terminal residue" evidence="2">
    <location>
        <position position="177"/>
    </location>
</feature>
<sequence>MTVKIAKCLDDEEIMKRDADEQKMIEASIKAKFGGGEGTQGTAAATPTGANNETQEDTSEKSRATSFGKNLDADLQSRSRSRTLSSSSGIIAMSPDERKALEEEMRSQRYHPLVRQMSLDADRERQRHESEYRETTRDRNRDTQRRIEELLSRRATAIAGDRERKGLQRAAQYCYRD</sequence>
<protein>
    <submittedName>
        <fullName evidence="2">Uncharacterized protein</fullName>
    </submittedName>
</protein>
<reference evidence="2" key="1">
    <citation type="journal article" date="2014" name="Front. Microbiol.">
        <title>High frequency of phylogenetically diverse reductive dehalogenase-homologous genes in deep subseafloor sedimentary metagenomes.</title>
        <authorList>
            <person name="Kawai M."/>
            <person name="Futagami T."/>
            <person name="Toyoda A."/>
            <person name="Takaki Y."/>
            <person name="Nishi S."/>
            <person name="Hori S."/>
            <person name="Arai W."/>
            <person name="Tsubouchi T."/>
            <person name="Morono Y."/>
            <person name="Uchiyama I."/>
            <person name="Ito T."/>
            <person name="Fujiyama A."/>
            <person name="Inagaki F."/>
            <person name="Takami H."/>
        </authorList>
    </citation>
    <scope>NUCLEOTIDE SEQUENCE</scope>
    <source>
        <strain evidence="2">Expedition CK06-06</strain>
    </source>
</reference>